<gene>
    <name evidence="5" type="ORF">ACFSSE_00235</name>
</gene>
<dbReference type="Gene3D" id="3.40.109.10">
    <property type="entry name" value="NADH Oxidase"/>
    <property type="match status" value="1"/>
</dbReference>
<dbReference type="InterPro" id="IPR000415">
    <property type="entry name" value="Nitroreductase-like"/>
</dbReference>
<evidence type="ECO:0000313" key="5">
    <source>
        <dbReference type="EMBL" id="MFD2730122.1"/>
    </source>
</evidence>
<dbReference type="EMBL" id="JBHULV010000001">
    <property type="protein sequence ID" value="MFD2730122.1"/>
    <property type="molecule type" value="Genomic_DNA"/>
</dbReference>
<dbReference type="CDD" id="cd02149">
    <property type="entry name" value="NfsB-like"/>
    <property type="match status" value="1"/>
</dbReference>
<accession>A0ABW5TLT3</accession>
<proteinExistence type="inferred from homology"/>
<dbReference type="InterPro" id="IPR029479">
    <property type="entry name" value="Nitroreductase"/>
</dbReference>
<comment type="caution">
    <text evidence="5">The sequence shown here is derived from an EMBL/GenBank/DDBJ whole genome shotgun (WGS) entry which is preliminary data.</text>
</comment>
<reference evidence="6" key="1">
    <citation type="journal article" date="2019" name="Int. J. Syst. Evol. Microbiol.">
        <title>The Global Catalogue of Microorganisms (GCM) 10K type strain sequencing project: providing services to taxonomists for standard genome sequencing and annotation.</title>
        <authorList>
            <consortium name="The Broad Institute Genomics Platform"/>
            <consortium name="The Broad Institute Genome Sequencing Center for Infectious Disease"/>
            <person name="Wu L."/>
            <person name="Ma J."/>
        </authorList>
    </citation>
    <scope>NUCLEOTIDE SEQUENCE [LARGE SCALE GENOMIC DNA]</scope>
    <source>
        <strain evidence="6">KCTC 42456</strain>
    </source>
</reference>
<evidence type="ECO:0000256" key="1">
    <source>
        <dbReference type="ARBA" id="ARBA00007118"/>
    </source>
</evidence>
<dbReference type="InterPro" id="IPR033878">
    <property type="entry name" value="NfsB-like"/>
</dbReference>
<dbReference type="RefSeq" id="WP_379044865.1">
    <property type="nucleotide sequence ID" value="NZ_JBHSKW010000050.1"/>
</dbReference>
<keyword evidence="6" id="KW-1185">Reference proteome</keyword>
<protein>
    <submittedName>
        <fullName evidence="5">NAD(P)H-dependent oxidoreductase</fullName>
    </submittedName>
</protein>
<evidence type="ECO:0000259" key="4">
    <source>
        <dbReference type="Pfam" id="PF00881"/>
    </source>
</evidence>
<sequence length="210" mass="23359">MKNIIESLNWRYATKSFDTNKKLDDAQLQELLTAVQLAPSSYGLQPFKVLVVSNQEIKEKLKAAAYGQVQLTEASHVFVFAIEKNFSVAHVDAYAKNISATWGVSIEDIKGFVDTMKGTVDSRTEAELDNWNAKQAYIALGFLLESAALSEIDACPMEGFDNAAFDEILGLQEKGLHAVVIAPVGFRSENDKYQHNAKVRKSKEDLFIHI</sequence>
<dbReference type="PANTHER" id="PTHR43673">
    <property type="entry name" value="NAD(P)H NITROREDUCTASE YDGI-RELATED"/>
    <property type="match status" value="1"/>
</dbReference>
<feature type="domain" description="Nitroreductase" evidence="4">
    <location>
        <begin position="9"/>
        <end position="185"/>
    </location>
</feature>
<name>A0ABW5TLT3_9SPHI</name>
<keyword evidence="3" id="KW-0560">Oxidoreductase</keyword>
<keyword evidence="2" id="KW-0521">NADP</keyword>
<evidence type="ECO:0000256" key="3">
    <source>
        <dbReference type="ARBA" id="ARBA00023002"/>
    </source>
</evidence>
<organism evidence="5 6">
    <name type="scientific">Pedobacter alpinus</name>
    <dbReference type="NCBI Taxonomy" id="1590643"/>
    <lineage>
        <taxon>Bacteria</taxon>
        <taxon>Pseudomonadati</taxon>
        <taxon>Bacteroidota</taxon>
        <taxon>Sphingobacteriia</taxon>
        <taxon>Sphingobacteriales</taxon>
        <taxon>Sphingobacteriaceae</taxon>
        <taxon>Pedobacter</taxon>
    </lineage>
</organism>
<dbReference type="PANTHER" id="PTHR43673:SF10">
    <property type="entry name" value="NADH DEHYDROGENASE_NAD(P)H NITROREDUCTASE XCC3605-RELATED"/>
    <property type="match status" value="1"/>
</dbReference>
<evidence type="ECO:0000313" key="6">
    <source>
        <dbReference type="Proteomes" id="UP001597546"/>
    </source>
</evidence>
<evidence type="ECO:0000256" key="2">
    <source>
        <dbReference type="ARBA" id="ARBA00022857"/>
    </source>
</evidence>
<dbReference type="Proteomes" id="UP001597546">
    <property type="component" value="Unassembled WGS sequence"/>
</dbReference>
<comment type="similarity">
    <text evidence="1">Belongs to the nitroreductase family.</text>
</comment>
<dbReference type="Pfam" id="PF00881">
    <property type="entry name" value="Nitroreductase"/>
    <property type="match status" value="1"/>
</dbReference>
<dbReference type="SUPFAM" id="SSF55469">
    <property type="entry name" value="FMN-dependent nitroreductase-like"/>
    <property type="match status" value="1"/>
</dbReference>